<reference evidence="2" key="1">
    <citation type="journal article" date="2005" name="Environ. Microbiol.">
        <title>Genetic and functional properties of uncultivated thermophilic crenarchaeotes from a subsurface gold mine as revealed by analysis of genome fragments.</title>
        <authorList>
            <person name="Nunoura T."/>
            <person name="Hirayama H."/>
            <person name="Takami H."/>
            <person name="Oida H."/>
            <person name="Nishi S."/>
            <person name="Shimamura S."/>
            <person name="Suzuki Y."/>
            <person name="Inagaki F."/>
            <person name="Takai K."/>
            <person name="Nealson K.H."/>
            <person name="Horikoshi K."/>
        </authorList>
    </citation>
    <scope>NUCLEOTIDE SEQUENCE</scope>
</reference>
<evidence type="ECO:0000313" key="2">
    <source>
        <dbReference type="EMBL" id="BAL59763.1"/>
    </source>
</evidence>
<dbReference type="AlphaFoldDB" id="H5STB3"/>
<dbReference type="CDD" id="cd18085">
    <property type="entry name" value="TM1570-like"/>
    <property type="match status" value="1"/>
</dbReference>
<dbReference type="InterPro" id="IPR019230">
    <property type="entry name" value="RNA_MeTrfase_C_dom"/>
</dbReference>
<reference evidence="2" key="2">
    <citation type="journal article" date="2012" name="PLoS ONE">
        <title>A Deeply Branching Thermophilic Bacterium with an Ancient Acetyl-CoA Pathway Dominates a Subsurface Ecosystem.</title>
        <authorList>
            <person name="Takami H."/>
            <person name="Noguchi H."/>
            <person name="Takaki Y."/>
            <person name="Uchiyama I."/>
            <person name="Toyoda A."/>
            <person name="Nishi S."/>
            <person name="Chee G.-J."/>
            <person name="Arai W."/>
            <person name="Nunoura T."/>
            <person name="Itoh T."/>
            <person name="Hattori M."/>
            <person name="Takai K."/>
        </authorList>
    </citation>
    <scope>NUCLEOTIDE SEQUENCE</scope>
</reference>
<sequence length="192" mass="22030">MGSLYIGLVHYPCRDRHDKIVTTMVTPLDVTDIARSACTYDVAQFFLITPLPSQQTIAQKLIDFWLKAEPDLAYRRPALQRVRIVDRLETSFKSVVEREGIAPLLVGTDARELPGTRISYEKLRELLETDDRPVYVLFGTGWGLAQEVLDRVDYFLPPIWGPTDYNHLSVRAAVAIILDRLRGRRYHTSEKE</sequence>
<dbReference type="Gene3D" id="3.40.1280.10">
    <property type="match status" value="1"/>
</dbReference>
<accession>H5STB3</accession>
<dbReference type="EMBL" id="AP011803">
    <property type="protein sequence ID" value="BAL59763.1"/>
    <property type="molecule type" value="Genomic_DNA"/>
</dbReference>
<dbReference type="InterPro" id="IPR029026">
    <property type="entry name" value="tRNA_m1G_MTases_N"/>
</dbReference>
<evidence type="ECO:0000259" key="1">
    <source>
        <dbReference type="Pfam" id="PF09936"/>
    </source>
</evidence>
<organism evidence="2">
    <name type="scientific">Acetithermum autotrophicum</name>
    <dbReference type="NCBI Taxonomy" id="1446466"/>
    <lineage>
        <taxon>Bacteria</taxon>
        <taxon>Candidatus Bipolaricaulota</taxon>
        <taxon>Candidatus Acetithermum</taxon>
    </lineage>
</organism>
<feature type="domain" description="tRNA (guanine-N(1)-)-methyltransferase C-terminal" evidence="1">
    <location>
        <begin position="4"/>
        <end position="182"/>
    </location>
</feature>
<gene>
    <name evidence="2" type="ORF">HGMM_OP4C399</name>
</gene>
<dbReference type="Pfam" id="PF09936">
    <property type="entry name" value="Methyltrn_RNA_4"/>
    <property type="match status" value="1"/>
</dbReference>
<name>H5STB3_ACEAU</name>
<proteinExistence type="predicted"/>
<protein>
    <submittedName>
        <fullName evidence="2">Hypothetical conserved protein</fullName>
    </submittedName>
</protein>